<feature type="transmembrane region" description="Helical" evidence="8">
    <location>
        <begin position="92"/>
        <end position="110"/>
    </location>
</feature>
<dbReference type="RefSeq" id="WP_353714786.1">
    <property type="nucleotide sequence ID" value="NZ_CP159307.1"/>
</dbReference>
<dbReference type="EMBL" id="CP159307">
    <property type="protein sequence ID" value="XCH33558.1"/>
    <property type="molecule type" value="Genomic_DNA"/>
</dbReference>
<dbReference type="InterPro" id="IPR005744">
    <property type="entry name" value="Hy-lIII"/>
</dbReference>
<dbReference type="GO" id="GO:0005886">
    <property type="term" value="C:plasma membrane"/>
    <property type="evidence" value="ECO:0007669"/>
    <property type="project" value="UniProtKB-SubCell"/>
</dbReference>
<dbReference type="PANTHER" id="PTHR20855:SF3">
    <property type="entry name" value="LD03007P"/>
    <property type="match status" value="1"/>
</dbReference>
<comment type="subcellular location">
    <subcellularLocation>
        <location evidence="1">Cell membrane</location>
        <topology evidence="1">Multi-pass membrane protein</topology>
    </subcellularLocation>
</comment>
<keyword evidence="5 8" id="KW-1133">Transmembrane helix</keyword>
<keyword evidence="6 8" id="KW-0472">Membrane</keyword>
<feature type="binding site" evidence="7">
    <location>
        <position position="207"/>
    </location>
    <ligand>
        <name>Zn(2+)</name>
        <dbReference type="ChEBI" id="CHEBI:29105"/>
    </ligand>
</feature>
<feature type="transmembrane region" description="Helical" evidence="8">
    <location>
        <begin position="142"/>
        <end position="159"/>
    </location>
</feature>
<gene>
    <name evidence="9" type="ORF">ABV300_01405</name>
</gene>
<dbReference type="GO" id="GO:0046872">
    <property type="term" value="F:metal ion binding"/>
    <property type="evidence" value="ECO:0007669"/>
    <property type="project" value="UniProtKB-KW"/>
</dbReference>
<proteinExistence type="inferred from homology"/>
<keyword evidence="3" id="KW-1003">Cell membrane</keyword>
<evidence type="ECO:0000256" key="7">
    <source>
        <dbReference type="PIRSR" id="PIRSR604254-1"/>
    </source>
</evidence>
<comment type="similarity">
    <text evidence="2">Belongs to the UPF0073 (Hly-III) family.</text>
</comment>
<dbReference type="Pfam" id="PF03006">
    <property type="entry name" value="HlyIII"/>
    <property type="match status" value="1"/>
</dbReference>
<dbReference type="GO" id="GO:0140911">
    <property type="term" value="F:pore-forming activity"/>
    <property type="evidence" value="ECO:0007669"/>
    <property type="project" value="InterPro"/>
</dbReference>
<dbReference type="InterPro" id="IPR004254">
    <property type="entry name" value="AdipoR/HlyIII-related"/>
</dbReference>
<name>A0AAU8GA23_9CHLR</name>
<evidence type="ECO:0000256" key="5">
    <source>
        <dbReference type="ARBA" id="ARBA00022989"/>
    </source>
</evidence>
<feature type="binding site" evidence="7">
    <location>
        <position position="203"/>
    </location>
    <ligand>
        <name>Zn(2+)</name>
        <dbReference type="ChEBI" id="CHEBI:29105"/>
    </ligand>
</feature>
<evidence type="ECO:0000256" key="8">
    <source>
        <dbReference type="SAM" id="Phobius"/>
    </source>
</evidence>
<feature type="transmembrane region" description="Helical" evidence="8">
    <location>
        <begin position="116"/>
        <end position="135"/>
    </location>
</feature>
<dbReference type="NCBIfam" id="TIGR01065">
    <property type="entry name" value="hlyIII"/>
    <property type="match status" value="1"/>
</dbReference>
<dbReference type="AlphaFoldDB" id="A0AAU8GA23"/>
<evidence type="ECO:0000256" key="4">
    <source>
        <dbReference type="ARBA" id="ARBA00022692"/>
    </source>
</evidence>
<protein>
    <submittedName>
        <fullName evidence="9">Hemolysin III family protein</fullName>
    </submittedName>
</protein>
<feature type="transmembrane region" description="Helical" evidence="8">
    <location>
        <begin position="171"/>
        <end position="190"/>
    </location>
</feature>
<keyword evidence="7" id="KW-0479">Metal-binding</keyword>
<feature type="transmembrane region" description="Helical" evidence="8">
    <location>
        <begin position="202"/>
        <end position="225"/>
    </location>
</feature>
<organism evidence="9">
    <name type="scientific">Dehalogenimonas sp. 4OHTPN</name>
    <dbReference type="NCBI Taxonomy" id="3166643"/>
    <lineage>
        <taxon>Bacteria</taxon>
        <taxon>Bacillati</taxon>
        <taxon>Chloroflexota</taxon>
        <taxon>Dehalococcoidia</taxon>
        <taxon>Dehalococcoidales</taxon>
        <taxon>Dehalococcoidaceae</taxon>
        <taxon>Dehalogenimonas</taxon>
    </lineage>
</organism>
<keyword evidence="7" id="KW-0862">Zinc</keyword>
<evidence type="ECO:0000256" key="2">
    <source>
        <dbReference type="ARBA" id="ARBA00008488"/>
    </source>
</evidence>
<feature type="transmembrane region" description="Helical" evidence="8">
    <location>
        <begin position="23"/>
        <end position="46"/>
    </location>
</feature>
<evidence type="ECO:0000256" key="6">
    <source>
        <dbReference type="ARBA" id="ARBA00023136"/>
    </source>
</evidence>
<evidence type="ECO:0000256" key="1">
    <source>
        <dbReference type="ARBA" id="ARBA00004651"/>
    </source>
</evidence>
<dbReference type="PANTHER" id="PTHR20855">
    <property type="entry name" value="ADIPOR/PROGESTIN RECEPTOR-RELATED"/>
    <property type="match status" value="1"/>
</dbReference>
<keyword evidence="4 8" id="KW-0812">Transmembrane</keyword>
<feature type="transmembrane region" description="Helical" evidence="8">
    <location>
        <begin position="52"/>
        <end position="72"/>
    </location>
</feature>
<feature type="binding site" evidence="7">
    <location>
        <position position="74"/>
    </location>
    <ligand>
        <name>Zn(2+)</name>
        <dbReference type="ChEBI" id="CHEBI:29105"/>
    </ligand>
</feature>
<reference evidence="9" key="1">
    <citation type="submission" date="2024-06" db="EMBL/GenBank/DDBJ databases">
        <title>A Novel Isolate, Dehalogenimonas sp. Strain 4OHTPN, Dechlorinates Aromatic 4 Hydroxy chlorothalonil by a Novel Reductive Dehalogenase.</title>
        <authorList>
            <person name="Liu G."/>
        </authorList>
    </citation>
    <scope>NUCLEOTIDE SEQUENCE</scope>
    <source>
        <strain evidence="9">4OHTPN</strain>
    </source>
</reference>
<evidence type="ECO:0000313" key="9">
    <source>
        <dbReference type="EMBL" id="XCH33558.1"/>
    </source>
</evidence>
<sequence length="226" mass="25277">MGAPAIIVPLRRCHIVANRSERFAFYSHLGGAAAFVIGLLVLLALTWGRWDYLAVITVYGVAASILFSFSAVYHALKRKDNETSIWRKLDHIAIFIMIAGSYTPLVYIYLDGAWRWSMIVIPWSLVAFGVFFKLFWIRAPRVISPIMYLGMGWLALVPLRELWLSMPPPAFWGLVAGGVAYSIGAVIYALKRPNPFPGVFGFHDIFHLWIIIGALIHFGVVLGAVL</sequence>
<evidence type="ECO:0000256" key="3">
    <source>
        <dbReference type="ARBA" id="ARBA00022475"/>
    </source>
</evidence>
<accession>A0AAU8GA23</accession>